<sequence length="164" mass="18360">MINALTHSLIHLEERHDRDGWERPPALYLLTPAPSDNRYEARPVPVESWHLRGTVYDSVRTYRQVIAAAYYDRPAPAPRLVAVAIVVEDYVKLPGHPERQRARIAAAGRPSGEFAYVLRPATASQIEMFGGDKAGRSQVLEHELSRMAALLSGVQQPLLDPYLP</sequence>
<gene>
    <name evidence="1" type="ORF">ETD86_46615</name>
</gene>
<keyword evidence="2" id="KW-1185">Reference proteome</keyword>
<proteinExistence type="predicted"/>
<name>A0A5S4EYZ7_9ACTN</name>
<reference evidence="1 2" key="1">
    <citation type="submission" date="2019-05" db="EMBL/GenBank/DDBJ databases">
        <title>Draft genome sequence of Nonomuraea turkmeniaca DSM 43926.</title>
        <authorList>
            <person name="Saricaoglu S."/>
            <person name="Isik K."/>
        </authorList>
    </citation>
    <scope>NUCLEOTIDE SEQUENCE [LARGE SCALE GENOMIC DNA]</scope>
    <source>
        <strain evidence="1 2">DSM 43926</strain>
    </source>
</reference>
<evidence type="ECO:0000313" key="1">
    <source>
        <dbReference type="EMBL" id="TMR08725.1"/>
    </source>
</evidence>
<dbReference type="RefSeq" id="WP_138673046.1">
    <property type="nucleotide sequence ID" value="NZ_VCKY01000274.1"/>
</dbReference>
<organism evidence="1 2">
    <name type="scientific">Nonomuraea turkmeniaca</name>
    <dbReference type="NCBI Taxonomy" id="103838"/>
    <lineage>
        <taxon>Bacteria</taxon>
        <taxon>Bacillati</taxon>
        <taxon>Actinomycetota</taxon>
        <taxon>Actinomycetes</taxon>
        <taxon>Streptosporangiales</taxon>
        <taxon>Streptosporangiaceae</taxon>
        <taxon>Nonomuraea</taxon>
    </lineage>
</organism>
<protein>
    <submittedName>
        <fullName evidence="1">Uncharacterized protein</fullName>
    </submittedName>
</protein>
<accession>A0A5S4EYZ7</accession>
<dbReference type="Proteomes" id="UP000309128">
    <property type="component" value="Unassembled WGS sequence"/>
</dbReference>
<evidence type="ECO:0000313" key="2">
    <source>
        <dbReference type="Proteomes" id="UP000309128"/>
    </source>
</evidence>
<comment type="caution">
    <text evidence="1">The sequence shown here is derived from an EMBL/GenBank/DDBJ whole genome shotgun (WGS) entry which is preliminary data.</text>
</comment>
<dbReference type="AlphaFoldDB" id="A0A5S4EYZ7"/>
<dbReference type="EMBL" id="VCKY01000274">
    <property type="protein sequence ID" value="TMR08725.1"/>
    <property type="molecule type" value="Genomic_DNA"/>
</dbReference>